<keyword evidence="1" id="KW-0539">Nucleus</keyword>
<dbReference type="InterPro" id="IPR053157">
    <property type="entry name" value="Sterol_Uptake_Regulator"/>
</dbReference>
<dbReference type="SUPFAM" id="SSF57701">
    <property type="entry name" value="Zn2/Cys6 DNA-binding domain"/>
    <property type="match status" value="1"/>
</dbReference>
<sequence>MYASPATHGIPFSADGSGKGQPDAPSSCDDALAEKGKRRSHRKSRFGCNNCKLRRVKCDEGKPECKNCRHRRIRCNFATATTPDSGSSHPLSSAEPTASPINEASLVPTDLGLPEIELIYHWTAATAKTLSLQDPGAKFWQTNVTETALTHYYLLHLIFAITALHLAYCRPSRHEEYTAKANQHYDKALPAVTSELSRLNHDNCDAVLLSVQLISFVGWARGPQPGEFLAFSSANERSEWLIFFRGIRSTLETLDYNSFKKSLLPQMSARGKILPPNTRPTFERPLANLRDYIQFASPHDRLASNLVALELLLECYHNRYDGVDSEYHLVFSWLFRMEEDFLEAMQKHEAVPLVLFAHFAVLMNDMEGLWYMKGWTTHVLHGIWGILGEEHKVHIRWPIEAVGWIPP</sequence>
<dbReference type="CDD" id="cd00067">
    <property type="entry name" value="GAL4"/>
    <property type="match status" value="1"/>
</dbReference>
<evidence type="ECO:0000256" key="2">
    <source>
        <dbReference type="SAM" id="MobiDB-lite"/>
    </source>
</evidence>
<dbReference type="Pfam" id="PF00172">
    <property type="entry name" value="Zn_clus"/>
    <property type="match status" value="1"/>
</dbReference>
<dbReference type="PANTHER" id="PTHR47784:SF5">
    <property type="entry name" value="STEROL UPTAKE CONTROL PROTEIN 2"/>
    <property type="match status" value="1"/>
</dbReference>
<protein>
    <recommendedName>
        <fullName evidence="3">Zn(2)-C6 fungal-type domain-containing protein</fullName>
    </recommendedName>
</protein>
<dbReference type="Pfam" id="PF11951">
    <property type="entry name" value="Fungal_trans_2"/>
    <property type="match status" value="1"/>
</dbReference>
<dbReference type="OrthoDB" id="416217at2759"/>
<name>A0A2V1DRS0_9PLEO</name>
<dbReference type="PROSITE" id="PS00463">
    <property type="entry name" value="ZN2_CY6_FUNGAL_1"/>
    <property type="match status" value="1"/>
</dbReference>
<dbReference type="InterPro" id="IPR001138">
    <property type="entry name" value="Zn2Cys6_DnaBD"/>
</dbReference>
<feature type="region of interest" description="Disordered" evidence="2">
    <location>
        <begin position="1"/>
        <end position="40"/>
    </location>
</feature>
<evidence type="ECO:0000256" key="1">
    <source>
        <dbReference type="ARBA" id="ARBA00023242"/>
    </source>
</evidence>
<dbReference type="Gene3D" id="4.10.240.10">
    <property type="entry name" value="Zn(2)-C6 fungal-type DNA-binding domain"/>
    <property type="match status" value="1"/>
</dbReference>
<dbReference type="PANTHER" id="PTHR47784">
    <property type="entry name" value="STEROL UPTAKE CONTROL PROTEIN 2"/>
    <property type="match status" value="1"/>
</dbReference>
<dbReference type="InterPro" id="IPR021858">
    <property type="entry name" value="Fun_TF"/>
</dbReference>
<proteinExistence type="predicted"/>
<evidence type="ECO:0000313" key="5">
    <source>
        <dbReference type="Proteomes" id="UP000244855"/>
    </source>
</evidence>
<feature type="domain" description="Zn(2)-C6 fungal-type" evidence="3">
    <location>
        <begin position="47"/>
        <end position="77"/>
    </location>
</feature>
<dbReference type="AlphaFoldDB" id="A0A2V1DRS0"/>
<evidence type="ECO:0000259" key="3">
    <source>
        <dbReference type="PROSITE" id="PS50048"/>
    </source>
</evidence>
<organism evidence="4 5">
    <name type="scientific">Periconia macrospinosa</name>
    <dbReference type="NCBI Taxonomy" id="97972"/>
    <lineage>
        <taxon>Eukaryota</taxon>
        <taxon>Fungi</taxon>
        <taxon>Dikarya</taxon>
        <taxon>Ascomycota</taxon>
        <taxon>Pezizomycotina</taxon>
        <taxon>Dothideomycetes</taxon>
        <taxon>Pleosporomycetidae</taxon>
        <taxon>Pleosporales</taxon>
        <taxon>Massarineae</taxon>
        <taxon>Periconiaceae</taxon>
        <taxon>Periconia</taxon>
    </lineage>
</organism>
<dbReference type="GO" id="GO:0001228">
    <property type="term" value="F:DNA-binding transcription activator activity, RNA polymerase II-specific"/>
    <property type="evidence" value="ECO:0007669"/>
    <property type="project" value="TreeGrafter"/>
</dbReference>
<dbReference type="SMART" id="SM00066">
    <property type="entry name" value="GAL4"/>
    <property type="match status" value="1"/>
</dbReference>
<keyword evidence="5" id="KW-1185">Reference proteome</keyword>
<dbReference type="STRING" id="97972.A0A2V1DRS0"/>
<reference evidence="4 5" key="1">
    <citation type="journal article" date="2018" name="Sci. Rep.">
        <title>Comparative genomics provides insights into the lifestyle and reveals functional heterogeneity of dark septate endophytic fungi.</title>
        <authorList>
            <person name="Knapp D.G."/>
            <person name="Nemeth J.B."/>
            <person name="Barry K."/>
            <person name="Hainaut M."/>
            <person name="Henrissat B."/>
            <person name="Johnson J."/>
            <person name="Kuo A."/>
            <person name="Lim J.H.P."/>
            <person name="Lipzen A."/>
            <person name="Nolan M."/>
            <person name="Ohm R.A."/>
            <person name="Tamas L."/>
            <person name="Grigoriev I.V."/>
            <person name="Spatafora J.W."/>
            <person name="Nagy L.G."/>
            <person name="Kovacs G.M."/>
        </authorList>
    </citation>
    <scope>NUCLEOTIDE SEQUENCE [LARGE SCALE GENOMIC DNA]</scope>
    <source>
        <strain evidence="4 5">DSE2036</strain>
    </source>
</reference>
<gene>
    <name evidence="4" type="ORF">DM02DRAFT_671889</name>
</gene>
<dbReference type="InterPro" id="IPR036864">
    <property type="entry name" value="Zn2-C6_fun-type_DNA-bd_sf"/>
</dbReference>
<evidence type="ECO:0000313" key="4">
    <source>
        <dbReference type="EMBL" id="PVI00572.1"/>
    </source>
</evidence>
<dbReference type="GO" id="GO:0008270">
    <property type="term" value="F:zinc ion binding"/>
    <property type="evidence" value="ECO:0007669"/>
    <property type="project" value="InterPro"/>
</dbReference>
<accession>A0A2V1DRS0</accession>
<dbReference type="EMBL" id="KZ805371">
    <property type="protein sequence ID" value="PVI00572.1"/>
    <property type="molecule type" value="Genomic_DNA"/>
</dbReference>
<dbReference type="PROSITE" id="PS50048">
    <property type="entry name" value="ZN2_CY6_FUNGAL_2"/>
    <property type="match status" value="1"/>
</dbReference>
<dbReference type="Proteomes" id="UP000244855">
    <property type="component" value="Unassembled WGS sequence"/>
</dbReference>